<accession>A0AAD5KHA1</accession>
<dbReference type="InterPro" id="IPR051170">
    <property type="entry name" value="Neural/epithelial_adhesion"/>
</dbReference>
<evidence type="ECO:0000313" key="9">
    <source>
        <dbReference type="EMBL" id="KAI9552276.1"/>
    </source>
</evidence>
<evidence type="ECO:0000259" key="7">
    <source>
        <dbReference type="PROSITE" id="PS50835"/>
    </source>
</evidence>
<dbReference type="SMART" id="SM00060">
    <property type="entry name" value="FN3"/>
    <property type="match status" value="3"/>
</dbReference>
<dbReference type="Proteomes" id="UP000820818">
    <property type="component" value="Linkage Group LG10"/>
</dbReference>
<evidence type="ECO:0000256" key="4">
    <source>
        <dbReference type="ARBA" id="ARBA00023319"/>
    </source>
</evidence>
<feature type="domain" description="Ig-like" evidence="7">
    <location>
        <begin position="168"/>
        <end position="259"/>
    </location>
</feature>
<dbReference type="InterPro" id="IPR036116">
    <property type="entry name" value="FN3_sf"/>
</dbReference>
<dbReference type="InterPro" id="IPR036179">
    <property type="entry name" value="Ig-like_dom_sf"/>
</dbReference>
<dbReference type="Pfam" id="PF00041">
    <property type="entry name" value="fn3"/>
    <property type="match status" value="2"/>
</dbReference>
<dbReference type="SUPFAM" id="SSF49265">
    <property type="entry name" value="Fibronectin type III"/>
    <property type="match status" value="2"/>
</dbReference>
<keyword evidence="10" id="KW-1185">Reference proteome</keyword>
<feature type="domain" description="Ig-like" evidence="7">
    <location>
        <begin position="350"/>
        <end position="461"/>
    </location>
</feature>
<feature type="compositionally biased region" description="Low complexity" evidence="5">
    <location>
        <begin position="1188"/>
        <end position="1199"/>
    </location>
</feature>
<feature type="domain" description="Ig-like" evidence="7">
    <location>
        <begin position="50"/>
        <end position="162"/>
    </location>
</feature>
<dbReference type="PROSITE" id="PS50853">
    <property type="entry name" value="FN3"/>
    <property type="match status" value="2"/>
</dbReference>
<evidence type="ECO:0000259" key="8">
    <source>
        <dbReference type="PROSITE" id="PS50853"/>
    </source>
</evidence>
<keyword evidence="6" id="KW-0812">Transmembrane</keyword>
<dbReference type="InterPro" id="IPR007110">
    <property type="entry name" value="Ig-like_dom"/>
</dbReference>
<gene>
    <name evidence="9" type="ORF">GHT06_022638</name>
</gene>
<feature type="domain" description="Ig-like" evidence="7">
    <location>
        <begin position="268"/>
        <end position="345"/>
    </location>
</feature>
<dbReference type="Gene3D" id="2.60.40.10">
    <property type="entry name" value="Immunoglobulins"/>
    <property type="match status" value="8"/>
</dbReference>
<dbReference type="SMART" id="SM00408">
    <property type="entry name" value="IGc2"/>
    <property type="match status" value="5"/>
</dbReference>
<dbReference type="CDD" id="cd00063">
    <property type="entry name" value="FN3"/>
    <property type="match status" value="3"/>
</dbReference>
<dbReference type="Pfam" id="PF00047">
    <property type="entry name" value="ig"/>
    <property type="match status" value="1"/>
</dbReference>
<feature type="compositionally biased region" description="Polar residues" evidence="5">
    <location>
        <begin position="1209"/>
        <end position="1221"/>
    </location>
</feature>
<dbReference type="InterPro" id="IPR003961">
    <property type="entry name" value="FN3_dom"/>
</dbReference>
<keyword evidence="3" id="KW-1015">Disulfide bond</keyword>
<organism evidence="9 10">
    <name type="scientific">Daphnia sinensis</name>
    <dbReference type="NCBI Taxonomy" id="1820382"/>
    <lineage>
        <taxon>Eukaryota</taxon>
        <taxon>Metazoa</taxon>
        <taxon>Ecdysozoa</taxon>
        <taxon>Arthropoda</taxon>
        <taxon>Crustacea</taxon>
        <taxon>Branchiopoda</taxon>
        <taxon>Diplostraca</taxon>
        <taxon>Cladocera</taxon>
        <taxon>Anomopoda</taxon>
        <taxon>Daphniidae</taxon>
        <taxon>Daphnia</taxon>
        <taxon>Daphnia similis group</taxon>
    </lineage>
</organism>
<keyword evidence="6" id="KW-0472">Membrane</keyword>
<dbReference type="SUPFAM" id="SSF48726">
    <property type="entry name" value="Immunoglobulin"/>
    <property type="match status" value="5"/>
</dbReference>
<dbReference type="PROSITE" id="PS50835">
    <property type="entry name" value="IG_LIKE"/>
    <property type="match status" value="5"/>
</dbReference>
<keyword evidence="4" id="KW-0393">Immunoglobulin domain</keyword>
<comment type="caution">
    <text evidence="9">The sequence shown here is derived from an EMBL/GenBank/DDBJ whole genome shotgun (WGS) entry which is preliminary data.</text>
</comment>
<sequence length="1444" mass="156216">MHRTHVDVSGKNRRSSTTWPVRRMSPTYRCCSFTPTGLLYCLVVLLLHRPSSSVANGVMRSARITEHPTDMTVARNDPVTLKCSADGIPAPTIEWYRDGELIISSNSNGHKSGGNSHRVMLPGGDLFFFRVVHGRKESDAGVYWCLARNPQGSSRSRNATLTVAYLHPEFRTVPLATRGILGEPTTLECEPPRGHPEPQVRWKKNGQPMDLAVGQHRDHSARIRMDESGNLIFAKLMSSDEGRYQCTAQNVVATRETVAVLLSVHVRPVILRPPQDTTALLGGDVTLECGVTGDPPPQVEWRRQDGAKIPTAGLRLERLVASDAGRYVCEVENAVGSSSASAQLSILIPPTWNSSAGLSSSGQAFLPREIRGFLEQSIFLDCPVHGSPPPLVFWQREGQGRDGGASNVELLTSDSSAPNGRWNVFRNGTLVINRLRREDAGGLWCGAVSEAGGLVARTRLEIITVSAPPPPVIEVGPANQTLPLGSPASLACSTTEPGSQNLPLRWWKDGAPLALSVRMTQSGETGTLRIEDLQPSDSGVYTCWIGTGERAAAWTAALVVASQSNSNVAFSRSPSDPMALPGSPSQPRLLHKSSNSLTVGWQSGSRMGASPLLGYTVEIFSSGESDQDVAQSWTWAGPTVPIKRSWRIVTRRLKADQLVLTDLQPSTSYAVLVRAENSHGLSLPSPASPWFTTLPSGGSSGGIQDLEEGRQRLSSSLAWLRLEPVRPLNATAVRLSWRWLDGPDGNEPAESAFEGIQIWYRPVRHSGVEEDELHDRSSASMVSTFRMVPVTQPAVSSATYTLTNLLPSTRYLFFLVPFYRNVDGRPSNSQTLMTLEAAPEGPPRDLIVRQLNSSSCLVKWTEPLHNQRNGVITGYQIYVFMDDSETLLANMTLPPTPTSVIIGNLVAGSSYAIRAAAWTLAGVGPASDPASFSMEVLSFQQHPQVPAVHDDLDSDIDDAYTHFDTRGRLAPSGGVATQVVKETWFILAIGGVLLATLCLLVAALVIRRRWVRNKAMSSVQKVELGGGTDGNLLHSVCTGSAGTRDLLWSRGWHSSTNGSHHPSRSGTVSASQKEAELEAQASLLPQQPQQYGSSGIAPPEYAELLNQHSSQQHQSDQSQLSLSSFLPRRNNTSMMLMQAQMQAPPSAYATTTLVNPSVRGQQLHGPYSGKSSGDSSSGSYVVEHQDRNGCGSRNSNNNSHHSRKNSNGFLSNGTGHQQQRMPNWVELLPPPPRHPPPPSPAPNSDRSASTSKDGSLPLPTSIKPSLKFSSANPSPALSKRSAPVGSTSSTFKPPSPMYHGGVDEETVPNRNQMSRNARNKLTKSPAQRSAGCHTETEHPSSKGYPDSGSERHFTQGSYTAPMNYQSNPLENITTEWDDEVDDYSRSISCGNGEDYSQGEDSHSDGDDVASSVYDNSPVVYRPPCGKPPSQAAAPLPRRKQLTLT</sequence>
<evidence type="ECO:0000256" key="5">
    <source>
        <dbReference type="SAM" id="MobiDB-lite"/>
    </source>
</evidence>
<evidence type="ECO:0000313" key="10">
    <source>
        <dbReference type="Proteomes" id="UP000820818"/>
    </source>
</evidence>
<dbReference type="InterPro" id="IPR013151">
    <property type="entry name" value="Immunoglobulin_dom"/>
</dbReference>
<dbReference type="InterPro" id="IPR003599">
    <property type="entry name" value="Ig_sub"/>
</dbReference>
<keyword evidence="6" id="KW-1133">Transmembrane helix</keyword>
<dbReference type="InterPro" id="IPR003598">
    <property type="entry name" value="Ig_sub2"/>
</dbReference>
<feature type="compositionally biased region" description="Polar residues" evidence="5">
    <location>
        <begin position="1354"/>
        <end position="1374"/>
    </location>
</feature>
<feature type="transmembrane region" description="Helical" evidence="6">
    <location>
        <begin position="984"/>
        <end position="1006"/>
    </location>
</feature>
<keyword evidence="2" id="KW-0677">Repeat</keyword>
<feature type="domain" description="Fibronectin type-III" evidence="8">
    <location>
        <begin position="583"/>
        <end position="696"/>
    </location>
</feature>
<dbReference type="SMART" id="SM00406">
    <property type="entry name" value="IGv"/>
    <property type="match status" value="2"/>
</dbReference>
<evidence type="ECO:0000256" key="1">
    <source>
        <dbReference type="ARBA" id="ARBA00022729"/>
    </source>
</evidence>
<feature type="compositionally biased region" description="Pro residues" evidence="5">
    <location>
        <begin position="1228"/>
        <end position="1241"/>
    </location>
</feature>
<proteinExistence type="predicted"/>
<evidence type="ECO:0000256" key="3">
    <source>
        <dbReference type="ARBA" id="ARBA00023157"/>
    </source>
</evidence>
<protein>
    <submittedName>
        <fullName evidence="9">Uncharacterized protein</fullName>
    </submittedName>
</protein>
<dbReference type="PANTHER" id="PTHR12231:SF246">
    <property type="entry name" value="ROUNDABOUT 1, ISOFORM A-RELATED"/>
    <property type="match status" value="1"/>
</dbReference>
<dbReference type="FunFam" id="2.60.40.10:FF:000032">
    <property type="entry name" value="palladin isoform X1"/>
    <property type="match status" value="1"/>
</dbReference>
<feature type="domain" description="Fibronectin type-III" evidence="8">
    <location>
        <begin position="842"/>
        <end position="937"/>
    </location>
</feature>
<name>A0AAD5KHA1_9CRUS</name>
<keyword evidence="1" id="KW-0732">Signal</keyword>
<dbReference type="SMART" id="SM00409">
    <property type="entry name" value="IG"/>
    <property type="match status" value="5"/>
</dbReference>
<feature type="compositionally biased region" description="Low complexity" evidence="5">
    <location>
        <begin position="1168"/>
        <end position="1179"/>
    </location>
</feature>
<feature type="region of interest" description="Disordered" evidence="5">
    <location>
        <begin position="1053"/>
        <end position="1077"/>
    </location>
</feature>
<dbReference type="PANTHER" id="PTHR12231">
    <property type="entry name" value="CTX-RELATED TYPE I TRANSMEMBRANE PROTEIN"/>
    <property type="match status" value="1"/>
</dbReference>
<reference evidence="9 10" key="1">
    <citation type="submission" date="2022-05" db="EMBL/GenBank/DDBJ databases">
        <title>A multi-omics perspective on studying reproductive biology in Daphnia sinensis.</title>
        <authorList>
            <person name="Jia J."/>
        </authorList>
    </citation>
    <scope>NUCLEOTIDE SEQUENCE [LARGE SCALE GENOMIC DNA]</scope>
    <source>
        <strain evidence="9 10">WSL</strain>
    </source>
</reference>
<feature type="region of interest" description="Disordered" evidence="5">
    <location>
        <begin position="1158"/>
        <end position="1444"/>
    </location>
</feature>
<dbReference type="InterPro" id="IPR013783">
    <property type="entry name" value="Ig-like_fold"/>
</dbReference>
<feature type="compositionally biased region" description="Polar residues" evidence="5">
    <location>
        <begin position="1053"/>
        <end position="1068"/>
    </location>
</feature>
<dbReference type="FunFam" id="2.60.40.10:FF:000189">
    <property type="entry name" value="Neogenin isoform 3"/>
    <property type="match status" value="1"/>
</dbReference>
<evidence type="ECO:0000256" key="2">
    <source>
        <dbReference type="ARBA" id="ARBA00022737"/>
    </source>
</evidence>
<dbReference type="Pfam" id="PF13927">
    <property type="entry name" value="Ig_3"/>
    <property type="match status" value="4"/>
</dbReference>
<feature type="compositionally biased region" description="Polar residues" evidence="5">
    <location>
        <begin position="1244"/>
        <end position="1253"/>
    </location>
</feature>
<dbReference type="InterPro" id="IPR013106">
    <property type="entry name" value="Ig_V-set"/>
</dbReference>
<dbReference type="EMBL" id="WJBH02000010">
    <property type="protein sequence ID" value="KAI9552276.1"/>
    <property type="molecule type" value="Genomic_DNA"/>
</dbReference>
<feature type="domain" description="Ig-like" evidence="7">
    <location>
        <begin position="470"/>
        <end position="543"/>
    </location>
</feature>
<evidence type="ECO:0000256" key="6">
    <source>
        <dbReference type="SAM" id="Phobius"/>
    </source>
</evidence>